<keyword evidence="1 2" id="KW-0808">Transferase</keyword>
<accession>A0ABV4CJF2</accession>
<evidence type="ECO:0000313" key="3">
    <source>
        <dbReference type="Proteomes" id="UP001564626"/>
    </source>
</evidence>
<name>A0ABV4CJF2_9PSEU</name>
<sequence length="407" mass="43297">MPLDESAPPEVLAGVRVLDLTNVLAGPFASYQLGLLGADVIKVELPGSGDLARQLGADAELNGRLLGTSFLAQNGGKRSITLDLKSPSGKEVLERMIAGADVLLENFRPGVLARLGFSQERLHELNPRLVYCAISGFGQTGPMRDRPAYDQIIQGLSGMMSVTGTPGTTPLRAGFPIGDTLGGMAAAFAVSAALVRVERTGRGACLDLSMLETAITALGWVASNHLIADRQPTPMGNENATAAPSGTFRTADGHLNIAANKQEQFEELCRRVGRAELIDDDRFAERESRKQHREQLRAELEEGLVRHPALHWEEVLSAAGVPAARVLELPDVLALDQLAEREFVHDLPFPGAAADTVQVVGNGVRIDDNPSAPAGPPPLLGEHTDELLRELGYDTAAIAALREEGAV</sequence>
<gene>
    <name evidence="2" type="ORF">AB8O55_09005</name>
</gene>
<keyword evidence="3" id="KW-1185">Reference proteome</keyword>
<evidence type="ECO:0000313" key="2">
    <source>
        <dbReference type="EMBL" id="MEY8039534.1"/>
    </source>
</evidence>
<comment type="caution">
    <text evidence="2">The sequence shown here is derived from an EMBL/GenBank/DDBJ whole genome shotgun (WGS) entry which is preliminary data.</text>
</comment>
<dbReference type="SUPFAM" id="SSF89796">
    <property type="entry name" value="CoA-transferase family III (CaiB/BaiF)"/>
    <property type="match status" value="1"/>
</dbReference>
<dbReference type="Gene3D" id="3.40.50.10540">
    <property type="entry name" value="Crotonobetainyl-coa:carnitine coa-transferase, domain 1"/>
    <property type="match status" value="1"/>
</dbReference>
<dbReference type="RefSeq" id="WP_345359627.1">
    <property type="nucleotide sequence ID" value="NZ_BAABII010000004.1"/>
</dbReference>
<dbReference type="EMBL" id="JBGEHV010000012">
    <property type="protein sequence ID" value="MEY8039534.1"/>
    <property type="molecule type" value="Genomic_DNA"/>
</dbReference>
<dbReference type="InterPro" id="IPR003673">
    <property type="entry name" value="CoA-Trfase_fam_III"/>
</dbReference>
<dbReference type="PANTHER" id="PTHR48207">
    <property type="entry name" value="SUCCINATE--HYDROXYMETHYLGLUTARATE COA-TRANSFERASE"/>
    <property type="match status" value="1"/>
</dbReference>
<dbReference type="Pfam" id="PF02515">
    <property type="entry name" value="CoA_transf_3"/>
    <property type="match status" value="1"/>
</dbReference>
<dbReference type="InterPro" id="IPR023606">
    <property type="entry name" value="CoA-Trfase_III_dom_1_sf"/>
</dbReference>
<proteinExistence type="predicted"/>
<dbReference type="InterPro" id="IPR044855">
    <property type="entry name" value="CoA-Trfase_III_dom3_sf"/>
</dbReference>
<reference evidence="2 3" key="1">
    <citation type="submission" date="2024-08" db="EMBL/GenBank/DDBJ databases">
        <title>Genome mining of Saccharopolyspora cebuensis PGLac3 from Nigerian medicinal plant.</title>
        <authorList>
            <person name="Ezeobiora C.E."/>
            <person name="Igbokwe N.H."/>
            <person name="Amin D.H."/>
            <person name="Mendie U.E."/>
        </authorList>
    </citation>
    <scope>NUCLEOTIDE SEQUENCE [LARGE SCALE GENOMIC DNA]</scope>
    <source>
        <strain evidence="2 3">PGLac3</strain>
    </source>
</reference>
<protein>
    <submittedName>
        <fullName evidence="2">CaiB/BaiF CoA transferase family protein</fullName>
    </submittedName>
</protein>
<dbReference type="InterPro" id="IPR050483">
    <property type="entry name" value="CoA-transferase_III_domain"/>
</dbReference>
<dbReference type="Gene3D" id="3.30.1540.10">
    <property type="entry name" value="formyl-coa transferase, domain 3"/>
    <property type="match status" value="1"/>
</dbReference>
<dbReference type="PANTHER" id="PTHR48207:SF3">
    <property type="entry name" value="SUCCINATE--HYDROXYMETHYLGLUTARATE COA-TRANSFERASE"/>
    <property type="match status" value="1"/>
</dbReference>
<evidence type="ECO:0000256" key="1">
    <source>
        <dbReference type="ARBA" id="ARBA00022679"/>
    </source>
</evidence>
<dbReference type="Proteomes" id="UP001564626">
    <property type="component" value="Unassembled WGS sequence"/>
</dbReference>
<organism evidence="2 3">
    <name type="scientific">Saccharopolyspora cebuensis</name>
    <dbReference type="NCBI Taxonomy" id="418759"/>
    <lineage>
        <taxon>Bacteria</taxon>
        <taxon>Bacillati</taxon>
        <taxon>Actinomycetota</taxon>
        <taxon>Actinomycetes</taxon>
        <taxon>Pseudonocardiales</taxon>
        <taxon>Pseudonocardiaceae</taxon>
        <taxon>Saccharopolyspora</taxon>
    </lineage>
</organism>
<dbReference type="GO" id="GO:0016740">
    <property type="term" value="F:transferase activity"/>
    <property type="evidence" value="ECO:0007669"/>
    <property type="project" value="UniProtKB-KW"/>
</dbReference>